<evidence type="ECO:0008006" key="3">
    <source>
        <dbReference type="Google" id="ProtNLM"/>
    </source>
</evidence>
<keyword evidence="2" id="KW-1185">Reference proteome</keyword>
<gene>
    <name evidence="1" type="ORF">SAMN03080610_01751</name>
</gene>
<dbReference type="Proteomes" id="UP000199347">
    <property type="component" value="Unassembled WGS sequence"/>
</dbReference>
<protein>
    <recommendedName>
        <fullName evidence="3">PD-(D/E)XK nuclease superfamily protein</fullName>
    </recommendedName>
</protein>
<organism evidence="1 2">
    <name type="scientific">Afifella marina DSM 2698</name>
    <dbReference type="NCBI Taxonomy" id="1120955"/>
    <lineage>
        <taxon>Bacteria</taxon>
        <taxon>Pseudomonadati</taxon>
        <taxon>Pseudomonadota</taxon>
        <taxon>Alphaproteobacteria</taxon>
        <taxon>Hyphomicrobiales</taxon>
        <taxon>Afifellaceae</taxon>
        <taxon>Afifella</taxon>
    </lineage>
</organism>
<dbReference type="OrthoDB" id="8450152at2"/>
<accession>A0A1G5NBC6</accession>
<dbReference type="RefSeq" id="WP_092811668.1">
    <property type="nucleotide sequence ID" value="NZ_FMVW01000003.1"/>
</dbReference>
<sequence>MTEILRKSAQEVEIDHLLAEEFCCDLTFGERFLAECGLLAPGFHVVEAIPEPSLGGEGFGDLLVKGSAQSKQIALLIEDKITAQPGVRQAERYRRYAQRLRGGDWDAVYCILVAPAAYGGERDLYDCAIPLEAVAELIEAADPVRRAYRRKIIQRAIAKKNASGVQVPDPAMHSLRSQYLKFAEAFWANQSAGLTFPWLRRAYYDGDSWIEPIRHRMMPAGVWLRHRLWTSVHDPSGRVDLVFSPIEEKEKARLLQIRLQDGIAEDYGSKKDGLQISLRVPEMRQSDGFNELIAREAFDAMKRLLEWYEAARPSDAPDRD</sequence>
<name>A0A1G5NBC6_AFIMA</name>
<evidence type="ECO:0000313" key="2">
    <source>
        <dbReference type="Proteomes" id="UP000199347"/>
    </source>
</evidence>
<proteinExistence type="predicted"/>
<reference evidence="1 2" key="1">
    <citation type="submission" date="2016-10" db="EMBL/GenBank/DDBJ databases">
        <authorList>
            <person name="de Groot N.N."/>
        </authorList>
    </citation>
    <scope>NUCLEOTIDE SEQUENCE [LARGE SCALE GENOMIC DNA]</scope>
    <source>
        <strain evidence="1 2">DSM 2698</strain>
    </source>
</reference>
<dbReference type="EMBL" id="FMVW01000003">
    <property type="protein sequence ID" value="SCZ34713.1"/>
    <property type="molecule type" value="Genomic_DNA"/>
</dbReference>
<evidence type="ECO:0000313" key="1">
    <source>
        <dbReference type="EMBL" id="SCZ34713.1"/>
    </source>
</evidence>
<dbReference type="AlphaFoldDB" id="A0A1G5NBC6"/>